<dbReference type="PANTHER" id="PTHR11472:SF41">
    <property type="entry name" value="ATP-DEPENDENT DNA HELICASE DDX11-RELATED"/>
    <property type="match status" value="1"/>
</dbReference>
<name>A0A183J2K0_9BILA</name>
<dbReference type="AlphaFoldDB" id="A0A183J2K0"/>
<reference evidence="5 6" key="2">
    <citation type="submission" date="2018-11" db="EMBL/GenBank/DDBJ databases">
        <authorList>
            <consortium name="Pathogen Informatics"/>
        </authorList>
    </citation>
    <scope>NUCLEOTIDE SEQUENCE [LARGE SCALE GENOMIC DNA]</scope>
</reference>
<dbReference type="GO" id="GO:0003678">
    <property type="term" value="F:DNA helicase activity"/>
    <property type="evidence" value="ECO:0007669"/>
    <property type="project" value="TreeGrafter"/>
</dbReference>
<dbReference type="GO" id="GO:0034085">
    <property type="term" value="P:establishment of sister chromatid cohesion"/>
    <property type="evidence" value="ECO:0007669"/>
    <property type="project" value="TreeGrafter"/>
</dbReference>
<dbReference type="GO" id="GO:0005524">
    <property type="term" value="F:ATP binding"/>
    <property type="evidence" value="ECO:0007669"/>
    <property type="project" value="UniProtKB-KW"/>
</dbReference>
<dbReference type="GO" id="GO:0016787">
    <property type="term" value="F:hydrolase activity"/>
    <property type="evidence" value="ECO:0007669"/>
    <property type="project" value="UniProtKB-KW"/>
</dbReference>
<keyword evidence="6" id="KW-1185">Reference proteome</keyword>
<evidence type="ECO:0000256" key="3">
    <source>
        <dbReference type="ARBA" id="ARBA00022840"/>
    </source>
</evidence>
<evidence type="ECO:0000259" key="4">
    <source>
        <dbReference type="PROSITE" id="PS51193"/>
    </source>
</evidence>
<evidence type="ECO:0000313" key="6">
    <source>
        <dbReference type="Proteomes" id="UP000270296"/>
    </source>
</evidence>
<keyword evidence="2" id="KW-0378">Hydrolase</keyword>
<evidence type="ECO:0000256" key="1">
    <source>
        <dbReference type="ARBA" id="ARBA00022741"/>
    </source>
</evidence>
<dbReference type="InterPro" id="IPR014013">
    <property type="entry name" value="Helic_SF1/SF2_ATP-bd_DinG/Rad3"/>
</dbReference>
<proteinExistence type="predicted"/>
<protein>
    <submittedName>
        <fullName evidence="7">Helicase ATP-binding domain-containing protein</fullName>
    </submittedName>
</protein>
<dbReference type="EMBL" id="UZAM01013605">
    <property type="protein sequence ID" value="VDP28910.1"/>
    <property type="molecule type" value="Genomic_DNA"/>
</dbReference>
<reference evidence="7" key="1">
    <citation type="submission" date="2016-06" db="UniProtKB">
        <authorList>
            <consortium name="WormBaseParasite"/>
        </authorList>
    </citation>
    <scope>IDENTIFICATION</scope>
</reference>
<evidence type="ECO:0000313" key="5">
    <source>
        <dbReference type="EMBL" id="VDP28910.1"/>
    </source>
</evidence>
<dbReference type="PROSITE" id="PS51193">
    <property type="entry name" value="HELICASE_ATP_BIND_2"/>
    <property type="match status" value="1"/>
</dbReference>
<feature type="domain" description="Helicase ATP-binding" evidence="4">
    <location>
        <begin position="36"/>
        <end position="158"/>
    </location>
</feature>
<dbReference type="PANTHER" id="PTHR11472">
    <property type="entry name" value="DNA REPAIR DEAD HELICASE RAD3/XP-D SUBFAMILY MEMBER"/>
    <property type="match status" value="1"/>
</dbReference>
<dbReference type="GO" id="GO:0005634">
    <property type="term" value="C:nucleus"/>
    <property type="evidence" value="ECO:0007669"/>
    <property type="project" value="TreeGrafter"/>
</dbReference>
<dbReference type="SUPFAM" id="SSF52540">
    <property type="entry name" value="P-loop containing nucleoside triphosphate hydrolases"/>
    <property type="match status" value="1"/>
</dbReference>
<dbReference type="Gene3D" id="3.40.50.300">
    <property type="entry name" value="P-loop containing nucleotide triphosphate hydrolases"/>
    <property type="match status" value="1"/>
</dbReference>
<dbReference type="OrthoDB" id="267079at2759"/>
<organism evidence="7">
    <name type="scientific">Soboliphyme baturini</name>
    <dbReference type="NCBI Taxonomy" id="241478"/>
    <lineage>
        <taxon>Eukaryota</taxon>
        <taxon>Metazoa</taxon>
        <taxon>Ecdysozoa</taxon>
        <taxon>Nematoda</taxon>
        <taxon>Enoplea</taxon>
        <taxon>Dorylaimia</taxon>
        <taxon>Dioctophymatida</taxon>
        <taxon>Dioctophymatoidea</taxon>
        <taxon>Soboliphymatidae</taxon>
        <taxon>Soboliphyme</taxon>
    </lineage>
</organism>
<dbReference type="Proteomes" id="UP000270296">
    <property type="component" value="Unassembled WGS sequence"/>
</dbReference>
<accession>A0A183J2K0</accession>
<evidence type="ECO:0000256" key="2">
    <source>
        <dbReference type="ARBA" id="ARBA00022801"/>
    </source>
</evidence>
<sequence length="158" mass="18226">MAQSDFSDDDFEDAFMSSEAAKSIGIQPCEKNTIKVLEDFGFSFRPYEIQQCFMQEMYKVLENGRIGIFESPTGTGKSLSLLCASISWLKNFEAMHLAEMQRLTENNSSKTDTSNWLEEFEQEKELKQLRFEAEAELKKRQELGERLKHANESLMGKQ</sequence>
<keyword evidence="3" id="KW-0067">ATP-binding</keyword>
<dbReference type="InterPro" id="IPR027417">
    <property type="entry name" value="P-loop_NTPase"/>
</dbReference>
<dbReference type="InterPro" id="IPR045028">
    <property type="entry name" value="DinG/Rad3-like"/>
</dbReference>
<dbReference type="WBParaSite" id="SBAD_0001045801-mRNA-1">
    <property type="protein sequence ID" value="SBAD_0001045801-mRNA-1"/>
    <property type="gene ID" value="SBAD_0001045801"/>
</dbReference>
<keyword evidence="1" id="KW-0547">Nucleotide-binding</keyword>
<evidence type="ECO:0000313" key="7">
    <source>
        <dbReference type="WBParaSite" id="SBAD_0001045801-mRNA-1"/>
    </source>
</evidence>
<gene>
    <name evidence="5" type="ORF">SBAD_LOCUS10098</name>
</gene>